<dbReference type="Proteomes" id="UP000632766">
    <property type="component" value="Unassembled WGS sequence"/>
</dbReference>
<comment type="caution">
    <text evidence="2">The sequence shown here is derived from an EMBL/GenBank/DDBJ whole genome shotgun (WGS) entry which is preliminary data.</text>
</comment>
<evidence type="ECO:0000313" key="3">
    <source>
        <dbReference type="Proteomes" id="UP000632766"/>
    </source>
</evidence>
<keyword evidence="3" id="KW-1185">Reference proteome</keyword>
<organism evidence="2 3">
    <name type="scientific">Amazonocrinis nigriterrae CENA67</name>
    <dbReference type="NCBI Taxonomy" id="2794033"/>
    <lineage>
        <taxon>Bacteria</taxon>
        <taxon>Bacillati</taxon>
        <taxon>Cyanobacteriota</taxon>
        <taxon>Cyanophyceae</taxon>
        <taxon>Nostocales</taxon>
        <taxon>Nostocaceae</taxon>
        <taxon>Amazonocrinis</taxon>
        <taxon>Amazonocrinis nigriterrae</taxon>
    </lineage>
</organism>
<dbReference type="RefSeq" id="WP_214662644.1">
    <property type="nucleotide sequence ID" value="NZ_JAECZC010000035.1"/>
</dbReference>
<proteinExistence type="predicted"/>
<accession>A0A8J7HVN5</accession>
<sequence>MENSTKLQAIASLNPNLFFEQRSPVTCAPPTRNGTSRHSPARSGGWVAAVFSRSLESLQY</sequence>
<gene>
    <name evidence="2" type="ORF">I8748_18420</name>
</gene>
<evidence type="ECO:0000313" key="2">
    <source>
        <dbReference type="EMBL" id="MBH8564137.1"/>
    </source>
</evidence>
<name>A0A8J7HVN5_9NOST</name>
<dbReference type="EMBL" id="JAECZC010000035">
    <property type="protein sequence ID" value="MBH8564137.1"/>
    <property type="molecule type" value="Genomic_DNA"/>
</dbReference>
<evidence type="ECO:0000256" key="1">
    <source>
        <dbReference type="SAM" id="MobiDB-lite"/>
    </source>
</evidence>
<dbReference type="AlphaFoldDB" id="A0A8J7HVN5"/>
<protein>
    <submittedName>
        <fullName evidence="2">Uncharacterized protein</fullName>
    </submittedName>
</protein>
<reference evidence="2 3" key="1">
    <citation type="journal article" date="2021" name="Int. J. Syst. Evol. Microbiol.">
        <title>Amazonocrinis nigriterrae gen. nov., sp. nov., Atlanticothrix silvestris gen. nov., sp. nov. and Dendronalium phyllosphericum gen. nov., sp. nov., nostocacean cyanobacteria from Brazilian environments.</title>
        <authorList>
            <person name="Alvarenga D.O."/>
            <person name="Andreote A.P.D."/>
            <person name="Branco L.H.Z."/>
            <person name="Delbaje E."/>
            <person name="Cruz R.B."/>
            <person name="Varani A.M."/>
            <person name="Fiore M.F."/>
        </authorList>
    </citation>
    <scope>NUCLEOTIDE SEQUENCE [LARGE SCALE GENOMIC DNA]</scope>
    <source>
        <strain evidence="2 3">CENA67</strain>
    </source>
</reference>
<feature type="region of interest" description="Disordered" evidence="1">
    <location>
        <begin position="24"/>
        <end position="43"/>
    </location>
</feature>